<feature type="compositionally biased region" description="Basic and acidic residues" evidence="1">
    <location>
        <begin position="97"/>
        <end position="108"/>
    </location>
</feature>
<protein>
    <submittedName>
        <fullName evidence="2">Uncharacterized protein</fullName>
    </submittedName>
</protein>
<feature type="region of interest" description="Disordered" evidence="1">
    <location>
        <begin position="90"/>
        <end position="133"/>
    </location>
</feature>
<feature type="region of interest" description="Disordered" evidence="1">
    <location>
        <begin position="589"/>
        <end position="609"/>
    </location>
</feature>
<proteinExistence type="predicted"/>
<organism evidence="2 3">
    <name type="scientific">Candidatus Pantoea multigeneris</name>
    <dbReference type="NCBI Taxonomy" id="2608357"/>
    <lineage>
        <taxon>Bacteria</taxon>
        <taxon>Pseudomonadati</taxon>
        <taxon>Pseudomonadota</taxon>
        <taxon>Gammaproteobacteria</taxon>
        <taxon>Enterobacterales</taxon>
        <taxon>Erwiniaceae</taxon>
        <taxon>Pantoea</taxon>
    </lineage>
</organism>
<feature type="region of interest" description="Disordered" evidence="1">
    <location>
        <begin position="299"/>
        <end position="358"/>
    </location>
</feature>
<dbReference type="EMBL" id="VWXF01000001">
    <property type="protein sequence ID" value="NIF20546.1"/>
    <property type="molecule type" value="Genomic_DNA"/>
</dbReference>
<name>A0ABX0R8C0_9GAMM</name>
<feature type="region of interest" description="Disordered" evidence="1">
    <location>
        <begin position="399"/>
        <end position="425"/>
    </location>
</feature>
<feature type="region of interest" description="Disordered" evidence="1">
    <location>
        <begin position="218"/>
        <end position="238"/>
    </location>
</feature>
<evidence type="ECO:0000313" key="3">
    <source>
        <dbReference type="Proteomes" id="UP001515683"/>
    </source>
</evidence>
<feature type="compositionally biased region" description="Low complexity" evidence="1">
    <location>
        <begin position="305"/>
        <end position="325"/>
    </location>
</feature>
<feature type="compositionally biased region" description="Low complexity" evidence="1">
    <location>
        <begin position="348"/>
        <end position="358"/>
    </location>
</feature>
<dbReference type="RefSeq" id="WP_167012496.1">
    <property type="nucleotide sequence ID" value="NZ_VWXF01000001.1"/>
</dbReference>
<keyword evidence="3" id="KW-1185">Reference proteome</keyword>
<sequence length="789" mass="87434">MPIDRVTVSLTTSRTHAAYLQQQVSQLMQQLNPQLAALLARYLPADTMLTEPLRVDIGTLPLRQFSWQFVPRLLAALEQALQQQEIDPTERFAVPADQDRGAADRREISNPPEEQESLRDLSGDTPGAIPLADAAPPEWSTLLRYLSNGYWPTFATVPQPVAGWALQTDATASKQQGQSGVIAQAGSRRTAQPLSGQPRTTQPLLRQRVVGQLKSTPVGVNAQAGSHSKPQPLLRQPRTTQPLLRQRVAGQLKSTPVGVNAQARSRRTAQPLLGQLHTPQLLLRQRVAGQLKNTPVGVNAQAGSRRMPQPLLRQPRTPQALLRQRVTGPLKNTPVGVNAQARSRRTAQPLLGQPRTPQPLLRQQVAGQLKSMPVGVNAQARSHSRPQPLLRQRRVGQPRIVPSGVNARARSRRTPQPLSGQPRTPQQLLRQRLAGLPAISPTERAALIGVLQLPGGRQRLLQLMTASDWRQLCALLAPAARLSTASPLALLLLLWQQSELPLLHGFSAAELRPPQPQERRELERLLTAGNPQRLLALQPWLVQQAQQPPAAALTAEVALQPEGSRRPLNEKQGWQQLLSARAQQQLARLTSTTRNAAQRPPKPPPLPEQLELHHAGLVLLWPLLPGWLRSQGLVVQADPQAPLRFSGPEAQQQAIALLDALIWQDDEGGEWRSLCSKLLCGWPLEWPLEQEWPLELAQQQAQQLEPALQALLLQLPGLKNLSLSELRQLFLQRAGTLEQQRYGWQLSVQPHPADILLRHIPWPLEQIHYSWLSEPITLNWPRPDYGAAL</sequence>
<comment type="caution">
    <text evidence="2">The sequence shown here is derived from an EMBL/GenBank/DDBJ whole genome shotgun (WGS) entry which is preliminary data.</text>
</comment>
<evidence type="ECO:0000313" key="2">
    <source>
        <dbReference type="EMBL" id="NIF20546.1"/>
    </source>
</evidence>
<dbReference type="Proteomes" id="UP001515683">
    <property type="component" value="Unassembled WGS sequence"/>
</dbReference>
<accession>A0ABX0R8C0</accession>
<evidence type="ECO:0000256" key="1">
    <source>
        <dbReference type="SAM" id="MobiDB-lite"/>
    </source>
</evidence>
<dbReference type="InterPro" id="IPR045538">
    <property type="entry name" value="CIS_TMP"/>
</dbReference>
<feature type="region of interest" description="Disordered" evidence="1">
    <location>
        <begin position="177"/>
        <end position="204"/>
    </location>
</feature>
<gene>
    <name evidence="2" type="ORF">F3J40_02795</name>
</gene>
<reference evidence="2 3" key="1">
    <citation type="journal article" date="2019" name="bioRxiv">
        <title>Bacteria contribute to plant secondary compound degradation in a generalist herbivore system.</title>
        <authorList>
            <person name="Francoeur C.B."/>
            <person name="Khadempour L."/>
            <person name="Moreira-Soto R.D."/>
            <person name="Gotting K."/>
            <person name="Book A.J."/>
            <person name="Pinto-Tomas A.A."/>
            <person name="Keefover-Ring K."/>
            <person name="Currie C.R."/>
        </authorList>
    </citation>
    <scope>NUCLEOTIDE SEQUENCE [LARGE SCALE GENOMIC DNA]</scope>
    <source>
        <strain evidence="2">Acro-835</strain>
    </source>
</reference>
<dbReference type="Pfam" id="PF19268">
    <property type="entry name" value="CIS_TMP"/>
    <property type="match status" value="2"/>
</dbReference>